<evidence type="ECO:0000256" key="3">
    <source>
        <dbReference type="ARBA" id="ARBA00022544"/>
    </source>
</evidence>
<dbReference type="Proteomes" id="UP000670947">
    <property type="component" value="Unassembled WGS sequence"/>
</dbReference>
<comment type="caution">
    <text evidence="10">The sequence shown here is derived from an EMBL/GenBank/DDBJ whole genome shotgun (WGS) entry which is preliminary data.</text>
</comment>
<dbReference type="Pfam" id="PF25198">
    <property type="entry name" value="Spore_GerAC_N"/>
    <property type="match status" value="1"/>
</dbReference>
<dbReference type="PROSITE" id="PS51257">
    <property type="entry name" value="PROKAR_LIPOPROTEIN"/>
    <property type="match status" value="1"/>
</dbReference>
<feature type="domain" description="Spore germination GerAC-like C-terminal" evidence="8">
    <location>
        <begin position="225"/>
        <end position="388"/>
    </location>
</feature>
<dbReference type="NCBIfam" id="TIGR02887">
    <property type="entry name" value="spore_ger_x_C"/>
    <property type="match status" value="1"/>
</dbReference>
<dbReference type="InterPro" id="IPR057336">
    <property type="entry name" value="GerAC_N"/>
</dbReference>
<name>A0ABS3WEU4_9BACL</name>
<comment type="subcellular location">
    <subcellularLocation>
        <location evidence="1">Membrane</location>
        <topology evidence="1">Lipid-anchor</topology>
    </subcellularLocation>
</comment>
<evidence type="ECO:0000313" key="10">
    <source>
        <dbReference type="EMBL" id="MBO7746829.1"/>
    </source>
</evidence>
<sequence>MTATRALKLVLISLCALLLTGCWNRKELNEISIATAYGFDKNGDRYGVSVQIINATEIGSGKGTGSRVPVLTVRTNNERSIFESIREMGTIAPRKIYSSHLRILVIGEDLARAGIAKVLDGLSRDHELRTDFYIIVARGATANQVLQILTPLEKLPTDKMYTSLETSQRNWGVSTKVDLHQLIYDLVDQGKDPVLTGIRIVGDPRIGGNRRNLNSVSAPAYLQYQGLGVFRKDKLVGWLNDKQSMGYNFIRGNISSTIVRMPCTGGDDVEVELIRTNHRIKGRVVNGEPRIDVTVQAEGNIGEVECGMNIATNEAIELFEKELSDQIENMMKAAVARAKYYKSDIFGFGSAIHRADYRAWNRMKDRWAQEFADLPVHIAVNAKIRRTGSVVESFLERMEEESD</sequence>
<dbReference type="InterPro" id="IPR038501">
    <property type="entry name" value="Spore_GerAC_C_sf"/>
</dbReference>
<evidence type="ECO:0000256" key="6">
    <source>
        <dbReference type="ARBA" id="ARBA00023139"/>
    </source>
</evidence>
<evidence type="ECO:0000259" key="8">
    <source>
        <dbReference type="Pfam" id="PF05504"/>
    </source>
</evidence>
<dbReference type="RefSeq" id="WP_208849568.1">
    <property type="nucleotide sequence ID" value="NZ_JAGGDJ010000023.1"/>
</dbReference>
<keyword evidence="4" id="KW-0732">Signal</keyword>
<feature type="domain" description="Spore germination protein N-terminal" evidence="9">
    <location>
        <begin position="24"/>
        <end position="199"/>
    </location>
</feature>
<dbReference type="PANTHER" id="PTHR35789">
    <property type="entry name" value="SPORE GERMINATION PROTEIN B3"/>
    <property type="match status" value="1"/>
</dbReference>
<dbReference type="Gene3D" id="3.30.300.210">
    <property type="entry name" value="Nutrient germinant receptor protein C, domain 3"/>
    <property type="match status" value="1"/>
</dbReference>
<protein>
    <submittedName>
        <fullName evidence="10">Ger(X)C family spore germination protein</fullName>
    </submittedName>
</protein>
<evidence type="ECO:0000256" key="1">
    <source>
        <dbReference type="ARBA" id="ARBA00004635"/>
    </source>
</evidence>
<proteinExistence type="inferred from homology"/>
<reference evidence="10 11" key="1">
    <citation type="submission" date="2021-03" db="EMBL/GenBank/DDBJ databases">
        <title>Paenibacillus artemisicola MWE-103 whole genome sequence.</title>
        <authorList>
            <person name="Ham Y.J."/>
        </authorList>
    </citation>
    <scope>NUCLEOTIDE SEQUENCE [LARGE SCALE GENOMIC DNA]</scope>
    <source>
        <strain evidence="10 11">MWE-103</strain>
    </source>
</reference>
<dbReference type="PANTHER" id="PTHR35789:SF1">
    <property type="entry name" value="SPORE GERMINATION PROTEIN B3"/>
    <property type="match status" value="1"/>
</dbReference>
<evidence type="ECO:0000313" key="11">
    <source>
        <dbReference type="Proteomes" id="UP000670947"/>
    </source>
</evidence>
<keyword evidence="7" id="KW-0449">Lipoprotein</keyword>
<accession>A0ABS3WEU4</accession>
<dbReference type="InterPro" id="IPR008844">
    <property type="entry name" value="Spore_GerAC-like"/>
</dbReference>
<evidence type="ECO:0000256" key="4">
    <source>
        <dbReference type="ARBA" id="ARBA00022729"/>
    </source>
</evidence>
<organism evidence="10 11">
    <name type="scientific">Paenibacillus artemisiicola</name>
    <dbReference type="NCBI Taxonomy" id="1172618"/>
    <lineage>
        <taxon>Bacteria</taxon>
        <taxon>Bacillati</taxon>
        <taxon>Bacillota</taxon>
        <taxon>Bacilli</taxon>
        <taxon>Bacillales</taxon>
        <taxon>Paenibacillaceae</taxon>
        <taxon>Paenibacillus</taxon>
    </lineage>
</organism>
<keyword evidence="6" id="KW-0564">Palmitate</keyword>
<dbReference type="EMBL" id="JAGGDJ010000023">
    <property type="protein sequence ID" value="MBO7746829.1"/>
    <property type="molecule type" value="Genomic_DNA"/>
</dbReference>
<comment type="similarity">
    <text evidence="2">Belongs to the GerABKC lipoprotein family.</text>
</comment>
<dbReference type="Pfam" id="PF05504">
    <property type="entry name" value="Spore_GerAC"/>
    <property type="match status" value="1"/>
</dbReference>
<gene>
    <name evidence="10" type="ORF">I8J29_21670</name>
</gene>
<evidence type="ECO:0000256" key="5">
    <source>
        <dbReference type="ARBA" id="ARBA00023136"/>
    </source>
</evidence>
<evidence type="ECO:0000256" key="2">
    <source>
        <dbReference type="ARBA" id="ARBA00007886"/>
    </source>
</evidence>
<evidence type="ECO:0000256" key="7">
    <source>
        <dbReference type="ARBA" id="ARBA00023288"/>
    </source>
</evidence>
<dbReference type="InterPro" id="IPR046953">
    <property type="entry name" value="Spore_GerAC-like_C"/>
</dbReference>
<keyword evidence="5" id="KW-0472">Membrane</keyword>
<keyword evidence="3" id="KW-0309">Germination</keyword>
<keyword evidence="11" id="KW-1185">Reference proteome</keyword>
<evidence type="ECO:0000259" key="9">
    <source>
        <dbReference type="Pfam" id="PF25198"/>
    </source>
</evidence>